<sequence length="83" mass="9020">MQDKEQFTEEVRGEEGGWIWRNSGKENKRGKWVREKEGIKQKKANSTKVVCWAYSERAEEELVGGGGGGGGGGAFNLICGVGS</sequence>
<organism evidence="2 3">
    <name type="scientific">Cucurbita argyrosperma subsp. sororia</name>
    <dbReference type="NCBI Taxonomy" id="37648"/>
    <lineage>
        <taxon>Eukaryota</taxon>
        <taxon>Viridiplantae</taxon>
        <taxon>Streptophyta</taxon>
        <taxon>Embryophyta</taxon>
        <taxon>Tracheophyta</taxon>
        <taxon>Spermatophyta</taxon>
        <taxon>Magnoliopsida</taxon>
        <taxon>eudicotyledons</taxon>
        <taxon>Gunneridae</taxon>
        <taxon>Pentapetalae</taxon>
        <taxon>rosids</taxon>
        <taxon>fabids</taxon>
        <taxon>Cucurbitales</taxon>
        <taxon>Cucurbitaceae</taxon>
        <taxon>Cucurbiteae</taxon>
        <taxon>Cucurbita</taxon>
    </lineage>
</organism>
<dbReference type="AlphaFoldDB" id="A0AAV6NYS9"/>
<feature type="region of interest" description="Disordered" evidence="1">
    <location>
        <begin position="1"/>
        <end position="27"/>
    </location>
</feature>
<name>A0AAV6NYS9_9ROSI</name>
<keyword evidence="3" id="KW-1185">Reference proteome</keyword>
<feature type="non-terminal residue" evidence="2">
    <location>
        <position position="1"/>
    </location>
</feature>
<evidence type="ECO:0000313" key="3">
    <source>
        <dbReference type="Proteomes" id="UP000685013"/>
    </source>
</evidence>
<evidence type="ECO:0000313" key="2">
    <source>
        <dbReference type="EMBL" id="KAG6604132.1"/>
    </source>
</evidence>
<gene>
    <name evidence="2" type="ORF">SDJN03_04741</name>
</gene>
<proteinExistence type="predicted"/>
<dbReference type="Proteomes" id="UP000685013">
    <property type="component" value="Chromosome 3"/>
</dbReference>
<accession>A0AAV6NYS9</accession>
<reference evidence="2 3" key="1">
    <citation type="journal article" date="2021" name="Hortic Res">
        <title>The domestication of Cucurbita argyrosperma as revealed by the genome of its wild relative.</title>
        <authorList>
            <person name="Barrera-Redondo J."/>
            <person name="Sanchez-de la Vega G."/>
            <person name="Aguirre-Liguori J.A."/>
            <person name="Castellanos-Morales G."/>
            <person name="Gutierrez-Guerrero Y.T."/>
            <person name="Aguirre-Dugua X."/>
            <person name="Aguirre-Planter E."/>
            <person name="Tenaillon M.I."/>
            <person name="Lira-Saade R."/>
            <person name="Eguiarte L.E."/>
        </authorList>
    </citation>
    <scope>NUCLEOTIDE SEQUENCE [LARGE SCALE GENOMIC DNA]</scope>
    <source>
        <strain evidence="2">JBR-2021</strain>
    </source>
</reference>
<comment type="caution">
    <text evidence="2">The sequence shown here is derived from an EMBL/GenBank/DDBJ whole genome shotgun (WGS) entry which is preliminary data.</text>
</comment>
<protein>
    <submittedName>
        <fullName evidence="2">Uncharacterized protein</fullName>
    </submittedName>
</protein>
<dbReference type="EMBL" id="JAGKQH010000003">
    <property type="protein sequence ID" value="KAG6604132.1"/>
    <property type="molecule type" value="Genomic_DNA"/>
</dbReference>
<feature type="compositionally biased region" description="Basic and acidic residues" evidence="1">
    <location>
        <begin position="1"/>
        <end position="15"/>
    </location>
</feature>
<evidence type="ECO:0000256" key="1">
    <source>
        <dbReference type="SAM" id="MobiDB-lite"/>
    </source>
</evidence>